<name>A0A8B6X3M8_9BURK</name>
<dbReference type="AlphaFoldDB" id="A0A8B6X3M8"/>
<sequence length="79" mass="7996">MARVTSPAPADEPAVEAPAELIRARVLVDVITPLLPCGCVVEGLADALALLGDQIDSNADAVAYALEQGAKVVTLSAKA</sequence>
<proteinExistence type="predicted"/>
<protein>
    <submittedName>
        <fullName evidence="2">Uncharacterized protein</fullName>
    </submittedName>
</protein>
<accession>A0A8B6X3M8</accession>
<keyword evidence="1" id="KW-1185">Reference proteome</keyword>
<dbReference type="Proteomes" id="UP000675920">
    <property type="component" value="Unplaced"/>
</dbReference>
<organism evidence="1 2">
    <name type="scientific">Derxia gummosa DSM 723</name>
    <dbReference type="NCBI Taxonomy" id="1121388"/>
    <lineage>
        <taxon>Bacteria</taxon>
        <taxon>Pseudomonadati</taxon>
        <taxon>Pseudomonadota</taxon>
        <taxon>Betaproteobacteria</taxon>
        <taxon>Burkholderiales</taxon>
        <taxon>Alcaligenaceae</taxon>
        <taxon>Derxia</taxon>
    </lineage>
</organism>
<reference evidence="2" key="1">
    <citation type="submission" date="2025-08" db="UniProtKB">
        <authorList>
            <consortium name="RefSeq"/>
        </authorList>
    </citation>
    <scope>IDENTIFICATION</scope>
</reference>
<evidence type="ECO:0000313" key="1">
    <source>
        <dbReference type="Proteomes" id="UP000675920"/>
    </source>
</evidence>
<dbReference type="RefSeq" id="WP_028310976.1">
    <property type="nucleotide sequence ID" value="NZ_AXWS01000008.1"/>
</dbReference>
<evidence type="ECO:0000313" key="2">
    <source>
        <dbReference type="RefSeq" id="WP_028310976.1"/>
    </source>
</evidence>